<organism evidence="1">
    <name type="scientific">Wolbachia pipientis</name>
    <dbReference type="NCBI Taxonomy" id="955"/>
    <lineage>
        <taxon>Bacteria</taxon>
        <taxon>Pseudomonadati</taxon>
        <taxon>Pseudomonadota</taxon>
        <taxon>Alphaproteobacteria</taxon>
        <taxon>Rickettsiales</taxon>
        <taxon>Anaplasmataceae</taxon>
        <taxon>Wolbachieae</taxon>
        <taxon>Wolbachia</taxon>
    </lineage>
</organism>
<evidence type="ECO:0008006" key="2">
    <source>
        <dbReference type="Google" id="ProtNLM"/>
    </source>
</evidence>
<dbReference type="EMBL" id="NWVJ02000184">
    <property type="protein sequence ID" value="TVS95212.1"/>
    <property type="molecule type" value="Genomic_DNA"/>
</dbReference>
<evidence type="ECO:0000313" key="1">
    <source>
        <dbReference type="EMBL" id="TVS95212.1"/>
    </source>
</evidence>
<comment type="caution">
    <text evidence="1">The sequence shown here is derived from an EMBL/GenBank/DDBJ whole genome shotgun (WGS) entry which is preliminary data.</text>
</comment>
<dbReference type="Proteomes" id="UP000218080">
    <property type="component" value="Unassembled WGS sequence"/>
</dbReference>
<accession>A0A6C1U1E9</accession>
<dbReference type="Gene3D" id="2.60.200.60">
    <property type="match status" value="2"/>
</dbReference>
<proteinExistence type="predicted"/>
<reference evidence="1" key="1">
    <citation type="submission" date="2019-07" db="EMBL/GenBank/DDBJ databases">
        <title>Genome assemblies of Wolbachia strains wAlbA and wAlbB in wild caught Aedes albopictus specimens.</title>
        <authorList>
            <person name="Kulkarni A."/>
            <person name="Yu W."/>
            <person name="Xue R.-D."/>
            <person name="Ma Y."/>
            <person name="Xu J."/>
        </authorList>
    </citation>
    <scope>NUCLEOTIDE SEQUENCE</scope>
    <source>
        <strain evidence="1">HN2016</strain>
    </source>
</reference>
<gene>
    <name evidence="1" type="ORF">COM42_003535</name>
</gene>
<protein>
    <recommendedName>
        <fullName evidence="2">PAAR domain-containing protein</fullName>
    </recommendedName>
</protein>
<dbReference type="Pfam" id="PF05488">
    <property type="entry name" value="PAAR_motif"/>
    <property type="match status" value="1"/>
</dbReference>
<sequence>MSKAVVCIGDHCTGMPIHVCVSGSEDVFVNGRPACRKGDILTIGEIVTQGSNSVFVNGIGIARVGDTVSCGFKVIGGSSSVFSG</sequence>
<dbReference type="InterPro" id="IPR008727">
    <property type="entry name" value="PAAR_motif"/>
</dbReference>
<name>A0A6C1U1E9_WOLPI</name>
<dbReference type="AlphaFoldDB" id="A0A6C1U1E9"/>